<keyword evidence="5 9" id="KW-0418">Kinase</keyword>
<reference evidence="9 10" key="1">
    <citation type="journal article" date="2015" name="Nature">
        <title>rRNA introns, odd ribosomes, and small enigmatic genomes across a large radiation of phyla.</title>
        <authorList>
            <person name="Brown C.T."/>
            <person name="Hug L.A."/>
            <person name="Thomas B.C."/>
            <person name="Sharon I."/>
            <person name="Castelle C.J."/>
            <person name="Singh A."/>
            <person name="Wilkins M.J."/>
            <person name="Williams K.H."/>
            <person name="Banfield J.F."/>
        </authorList>
    </citation>
    <scope>NUCLEOTIDE SEQUENCE [LARGE SCALE GENOMIC DNA]</scope>
</reference>
<feature type="modified residue" description="Phosphohistidine" evidence="6">
    <location>
        <position position="47"/>
    </location>
</feature>
<dbReference type="InterPro" id="IPR004358">
    <property type="entry name" value="Sig_transdc_His_kin-like_C"/>
</dbReference>
<dbReference type="GO" id="GO:0004673">
    <property type="term" value="F:protein histidine kinase activity"/>
    <property type="evidence" value="ECO:0007669"/>
    <property type="project" value="UniProtKB-EC"/>
</dbReference>
<feature type="domain" description="HPt" evidence="8">
    <location>
        <begin position="1"/>
        <end position="104"/>
    </location>
</feature>
<evidence type="ECO:0000259" key="7">
    <source>
        <dbReference type="PROSITE" id="PS50109"/>
    </source>
</evidence>
<dbReference type="InterPro" id="IPR036061">
    <property type="entry name" value="CheW-like_dom_sf"/>
</dbReference>
<comment type="catalytic activity">
    <reaction evidence="1">
        <text>ATP + protein L-histidine = ADP + protein N-phospho-L-histidine.</text>
        <dbReference type="EC" id="2.7.13.3"/>
    </reaction>
</comment>
<evidence type="ECO:0000256" key="4">
    <source>
        <dbReference type="ARBA" id="ARBA00022679"/>
    </source>
</evidence>
<dbReference type="Pfam" id="PF02518">
    <property type="entry name" value="HATPase_c"/>
    <property type="match status" value="1"/>
</dbReference>
<dbReference type="Gene3D" id="1.20.120.160">
    <property type="entry name" value="HPT domain"/>
    <property type="match status" value="1"/>
</dbReference>
<dbReference type="EMBL" id="LBVV01000001">
    <property type="protein sequence ID" value="KKQ95453.1"/>
    <property type="molecule type" value="Genomic_DNA"/>
</dbReference>
<dbReference type="SUPFAM" id="SSF47226">
    <property type="entry name" value="Histidine-containing phosphotransfer domain, HPT domain"/>
    <property type="match status" value="1"/>
</dbReference>
<dbReference type="Gene3D" id="2.30.30.40">
    <property type="entry name" value="SH3 Domains"/>
    <property type="match status" value="1"/>
</dbReference>
<dbReference type="Proteomes" id="UP000034207">
    <property type="component" value="Unassembled WGS sequence"/>
</dbReference>
<name>A0A0G0LU23_UNCC2</name>
<dbReference type="Pfam" id="PF01627">
    <property type="entry name" value="Hpt"/>
    <property type="match status" value="1"/>
</dbReference>
<keyword evidence="4" id="KW-0808">Transferase</keyword>
<dbReference type="SUPFAM" id="SSF55874">
    <property type="entry name" value="ATPase domain of HSP90 chaperone/DNA topoisomerase II/histidine kinase"/>
    <property type="match status" value="1"/>
</dbReference>
<dbReference type="EC" id="2.7.13.3" evidence="2"/>
<evidence type="ECO:0000256" key="2">
    <source>
        <dbReference type="ARBA" id="ARBA00012438"/>
    </source>
</evidence>
<evidence type="ECO:0000256" key="3">
    <source>
        <dbReference type="ARBA" id="ARBA00022553"/>
    </source>
</evidence>
<evidence type="ECO:0000256" key="1">
    <source>
        <dbReference type="ARBA" id="ARBA00000085"/>
    </source>
</evidence>
<dbReference type="PATRIC" id="fig|1618345.3.peg.46"/>
<dbReference type="AlphaFoldDB" id="A0A0G0LU23"/>
<dbReference type="InterPro" id="IPR036890">
    <property type="entry name" value="HATPase_C_sf"/>
</dbReference>
<evidence type="ECO:0000256" key="6">
    <source>
        <dbReference type="PROSITE-ProRule" id="PRU00110"/>
    </source>
</evidence>
<dbReference type="InterPro" id="IPR003594">
    <property type="entry name" value="HATPase_dom"/>
</dbReference>
<feature type="domain" description="Histidine kinase" evidence="7">
    <location>
        <begin position="221"/>
        <end position="427"/>
    </location>
</feature>
<gene>
    <name evidence="9" type="ORF">UT18_C0001G0040</name>
</gene>
<protein>
    <recommendedName>
        <fullName evidence="2">histidine kinase</fullName>
        <ecNumber evidence="2">2.7.13.3</ecNumber>
    </recommendedName>
</protein>
<evidence type="ECO:0000313" key="10">
    <source>
        <dbReference type="Proteomes" id="UP000034207"/>
    </source>
</evidence>
<keyword evidence="3 6" id="KW-0597">Phosphoprotein</keyword>
<dbReference type="InterPro" id="IPR005467">
    <property type="entry name" value="His_kinase_dom"/>
</dbReference>
<dbReference type="InterPro" id="IPR036641">
    <property type="entry name" value="HPT_dom_sf"/>
</dbReference>
<organism evidence="9 10">
    <name type="scientific">candidate division CPR2 bacterium GW2011_GWC2_39_10</name>
    <dbReference type="NCBI Taxonomy" id="1618345"/>
    <lineage>
        <taxon>Bacteria</taxon>
        <taxon>Bacteria division CPR2</taxon>
    </lineage>
</organism>
<sequence>MDGMEQFKDLWIQTARERVQALGDLLLKLEKNSEDNDLINELMRTGHSLKGESGAMGYNQIAALSHVIEDLFTGIGNGDLKMTAEITDQLLAAIDYIAADIDNIEAGKEEADSAAIIDKIKELTGLTTEGFGKSDKSKIVAKEDDASEVSKTDEVKKEETVAAKPEEVAAEAKVEAKQVSTVTMKIEKLDQLLSVNEELVLLKMKLKNNSIVEENAGLKVEIHRLDRLVTDMQFHLMQARLFPISLALHTLPRLVRDTSMKTGRKVRLEIEGEDTTVDRTIIDHLTEPFVHMIRNSVDHGIELPEDRLKAGKSEEGIIKMKAYTKENKFLCDVADDGQGIEWSKLSKKAVDKGFFSQEEIDGWSEKDKAQLLFMDGLSASDVVSDVSGRGVGLGAVNEAIKKLGGSINVDTVVGQGTTFTLKLPMTLAIMQALLVDVHGQIFAMPSHEVVRSIQVDPSIVQFSANVPVIVVDEESVPLIDLAEKFGKKELEAEIVEIEDEAEENNLGLDFLIQNLIDKKVKQSETNKKNDEIKKDRESIKHKTIVIIKRDDKMFGCIVDKIVAEDEILVKPLGPLLKQSTYFSGVTILADGSAAPIINYEGMKWKQVRI</sequence>
<dbReference type="InterPro" id="IPR002545">
    <property type="entry name" value="CheW-lke_dom"/>
</dbReference>
<evidence type="ECO:0000259" key="8">
    <source>
        <dbReference type="PROSITE" id="PS50894"/>
    </source>
</evidence>
<dbReference type="PRINTS" id="PR00344">
    <property type="entry name" value="BCTRLSENSOR"/>
</dbReference>
<dbReference type="GO" id="GO:0006935">
    <property type="term" value="P:chemotaxis"/>
    <property type="evidence" value="ECO:0007669"/>
    <property type="project" value="InterPro"/>
</dbReference>
<proteinExistence type="predicted"/>
<dbReference type="GO" id="GO:0000160">
    <property type="term" value="P:phosphorelay signal transduction system"/>
    <property type="evidence" value="ECO:0007669"/>
    <property type="project" value="InterPro"/>
</dbReference>
<dbReference type="PROSITE" id="PS50109">
    <property type="entry name" value="HIS_KIN"/>
    <property type="match status" value="1"/>
</dbReference>
<dbReference type="InterPro" id="IPR051315">
    <property type="entry name" value="Bact_Chemotaxis_CheA"/>
</dbReference>
<dbReference type="SUPFAM" id="SSF50341">
    <property type="entry name" value="CheW-like"/>
    <property type="match status" value="2"/>
</dbReference>
<dbReference type="Pfam" id="PF01584">
    <property type="entry name" value="CheW"/>
    <property type="match status" value="2"/>
</dbReference>
<dbReference type="PROSITE" id="PS50894">
    <property type="entry name" value="HPT"/>
    <property type="match status" value="1"/>
</dbReference>
<evidence type="ECO:0000256" key="5">
    <source>
        <dbReference type="ARBA" id="ARBA00022777"/>
    </source>
</evidence>
<dbReference type="SMART" id="SM00260">
    <property type="entry name" value="CheW"/>
    <property type="match status" value="1"/>
</dbReference>
<dbReference type="PANTHER" id="PTHR43395">
    <property type="entry name" value="SENSOR HISTIDINE KINASE CHEA"/>
    <property type="match status" value="1"/>
</dbReference>
<comment type="caution">
    <text evidence="9">The sequence shown here is derived from an EMBL/GenBank/DDBJ whole genome shotgun (WGS) entry which is preliminary data.</text>
</comment>
<dbReference type="SMART" id="SM00387">
    <property type="entry name" value="HATPase_c"/>
    <property type="match status" value="1"/>
</dbReference>
<dbReference type="PANTHER" id="PTHR43395:SF1">
    <property type="entry name" value="CHEMOTAXIS PROTEIN CHEA"/>
    <property type="match status" value="1"/>
</dbReference>
<dbReference type="STRING" id="1618345.UT18_C0001G0040"/>
<dbReference type="Gene3D" id="3.30.565.10">
    <property type="entry name" value="Histidine kinase-like ATPase, C-terminal domain"/>
    <property type="match status" value="1"/>
</dbReference>
<dbReference type="SMART" id="SM00073">
    <property type="entry name" value="HPT"/>
    <property type="match status" value="1"/>
</dbReference>
<accession>A0A0G0LU23</accession>
<dbReference type="FunFam" id="3.30.565.10:FF:000016">
    <property type="entry name" value="Chemotaxis protein CheA, putative"/>
    <property type="match status" value="1"/>
</dbReference>
<evidence type="ECO:0000313" key="9">
    <source>
        <dbReference type="EMBL" id="KKQ95453.1"/>
    </source>
</evidence>
<dbReference type="InterPro" id="IPR008207">
    <property type="entry name" value="Sig_transdc_His_kin_Hpt_dom"/>
</dbReference>